<gene>
    <name evidence="3" type="ORF">OAUR00152_LOCUS24004</name>
</gene>
<dbReference type="EMBL" id="HBKQ01034980">
    <property type="protein sequence ID" value="CAE2255915.1"/>
    <property type="molecule type" value="Transcribed_RNA"/>
</dbReference>
<accession>A0A7S4MZE4</accession>
<dbReference type="SUPFAM" id="SSF88697">
    <property type="entry name" value="PUA domain-like"/>
    <property type="match status" value="1"/>
</dbReference>
<proteinExistence type="predicted"/>
<evidence type="ECO:0000259" key="2">
    <source>
        <dbReference type="SMART" id="SM00464"/>
    </source>
</evidence>
<evidence type="ECO:0000256" key="1">
    <source>
        <dbReference type="SAM" id="MobiDB-lite"/>
    </source>
</evidence>
<feature type="compositionally biased region" description="Acidic residues" evidence="1">
    <location>
        <begin position="59"/>
        <end position="69"/>
    </location>
</feature>
<dbReference type="SMART" id="SM00464">
    <property type="entry name" value="LON"/>
    <property type="match status" value="1"/>
</dbReference>
<dbReference type="AlphaFoldDB" id="A0A7S4MZE4"/>
<dbReference type="InterPro" id="IPR015947">
    <property type="entry name" value="PUA-like_sf"/>
</dbReference>
<dbReference type="Gene3D" id="2.30.130.40">
    <property type="entry name" value="LON domain-like"/>
    <property type="match status" value="1"/>
</dbReference>
<reference evidence="3" key="1">
    <citation type="submission" date="2021-01" db="EMBL/GenBank/DDBJ databases">
        <authorList>
            <person name="Corre E."/>
            <person name="Pelletier E."/>
            <person name="Niang G."/>
            <person name="Scheremetjew M."/>
            <person name="Finn R."/>
            <person name="Kale V."/>
            <person name="Holt S."/>
            <person name="Cochrane G."/>
            <person name="Meng A."/>
            <person name="Brown T."/>
            <person name="Cohen L."/>
        </authorList>
    </citation>
    <scope>NUCLEOTIDE SEQUENCE</scope>
    <source>
        <strain evidence="3">Isolate 1302-5</strain>
    </source>
</reference>
<dbReference type="InterPro" id="IPR046336">
    <property type="entry name" value="Lon_prtase_N_sf"/>
</dbReference>
<feature type="domain" description="Lon N-terminal" evidence="2">
    <location>
        <begin position="87"/>
        <end position="307"/>
    </location>
</feature>
<protein>
    <recommendedName>
        <fullName evidence="2">Lon N-terminal domain-containing protein</fullName>
    </recommendedName>
</protein>
<dbReference type="Pfam" id="PF02190">
    <property type="entry name" value="LON_substr_bdg"/>
    <property type="match status" value="1"/>
</dbReference>
<organism evidence="3">
    <name type="scientific">Odontella aurita</name>
    <dbReference type="NCBI Taxonomy" id="265563"/>
    <lineage>
        <taxon>Eukaryota</taxon>
        <taxon>Sar</taxon>
        <taxon>Stramenopiles</taxon>
        <taxon>Ochrophyta</taxon>
        <taxon>Bacillariophyta</taxon>
        <taxon>Mediophyceae</taxon>
        <taxon>Biddulphiophycidae</taxon>
        <taxon>Eupodiscales</taxon>
        <taxon>Odontellaceae</taxon>
        <taxon>Odontella</taxon>
    </lineage>
</organism>
<evidence type="ECO:0000313" key="3">
    <source>
        <dbReference type="EMBL" id="CAE2255915.1"/>
    </source>
</evidence>
<dbReference type="InterPro" id="IPR003111">
    <property type="entry name" value="Lon_prtase_N"/>
</dbReference>
<feature type="region of interest" description="Disordered" evidence="1">
    <location>
        <begin position="35"/>
        <end position="70"/>
    </location>
</feature>
<name>A0A7S4MZE4_9STRA</name>
<sequence length="319" mass="34757">MTGVSRMSVLRESRAGLALIALLWSTIMSASAGFSPGAHPKTLPSRRQRSRLFSSSSEPADDDDDDDDGFMASLRERMDQVSDRDTKLPLVVLDAMLPRQVLKLRVNNPVLMELVRGRLEAEEPRFGMLGTARLSGGRRVFLKSGVEVEIGENPEFVDGGVKLELTGGRRFVIEGEVEGVEQGWTEGRVKFLPAEDGVTGDDESALGRAISKGRRFTDPTASDGPSLIERWIELARENEREPGQIDALLRDLGDAPPAERPSDLAFWVGALINPIPAMGVAMEVRPALLTAETAEERVQVALEGIEASIGHMDGTARMR</sequence>